<evidence type="ECO:0000313" key="1">
    <source>
        <dbReference type="EMBL" id="SHG47032.1"/>
    </source>
</evidence>
<sequence length="49" mass="5645">MFLTNILDFALMIMCLRFLSQLNYNAGFTEILSQYEVSGNVACIKRHVD</sequence>
<organism evidence="1 2">
    <name type="scientific">Fodinibius roseus</name>
    <dbReference type="NCBI Taxonomy" id="1194090"/>
    <lineage>
        <taxon>Bacteria</taxon>
        <taxon>Pseudomonadati</taxon>
        <taxon>Balneolota</taxon>
        <taxon>Balneolia</taxon>
        <taxon>Balneolales</taxon>
        <taxon>Balneolaceae</taxon>
        <taxon>Fodinibius</taxon>
    </lineage>
</organism>
<gene>
    <name evidence="1" type="ORF">SAMN05443144_12927</name>
</gene>
<protein>
    <submittedName>
        <fullName evidence="1">Uncharacterized protein</fullName>
    </submittedName>
</protein>
<name>A0A1M5K2J9_9BACT</name>
<keyword evidence="2" id="KW-1185">Reference proteome</keyword>
<dbReference type="EMBL" id="FQUS01000029">
    <property type="protein sequence ID" value="SHG47032.1"/>
    <property type="molecule type" value="Genomic_DNA"/>
</dbReference>
<dbReference type="Proteomes" id="UP000184041">
    <property type="component" value="Unassembled WGS sequence"/>
</dbReference>
<proteinExistence type="predicted"/>
<reference evidence="1 2" key="1">
    <citation type="submission" date="2016-11" db="EMBL/GenBank/DDBJ databases">
        <authorList>
            <person name="Jaros S."/>
            <person name="Januszkiewicz K."/>
            <person name="Wedrychowicz H."/>
        </authorList>
    </citation>
    <scope>NUCLEOTIDE SEQUENCE [LARGE SCALE GENOMIC DNA]</scope>
    <source>
        <strain evidence="1 2">DSM 21986</strain>
    </source>
</reference>
<dbReference type="AlphaFoldDB" id="A0A1M5K2J9"/>
<accession>A0A1M5K2J9</accession>
<evidence type="ECO:0000313" key="2">
    <source>
        <dbReference type="Proteomes" id="UP000184041"/>
    </source>
</evidence>